<comment type="pathway">
    <text evidence="4">Cofactor biosynthesis; adenosylcobalamin biosynthesis; adenosylcobalamin from cob(II)yrinate a,c-diamide: step 2/7.</text>
</comment>
<comment type="catalytic activity">
    <reaction evidence="4">
        <text>2 cob(II)alamin + reduced [electron-transfer flavoprotein] + 2 ATP = 2 adenosylcob(III)alamin + 2 triphosphate + oxidized [electron-transfer flavoprotein] + 3 H(+)</text>
        <dbReference type="Rhea" id="RHEA:28671"/>
        <dbReference type="Rhea" id="RHEA-COMP:10685"/>
        <dbReference type="Rhea" id="RHEA-COMP:10686"/>
        <dbReference type="ChEBI" id="CHEBI:15378"/>
        <dbReference type="ChEBI" id="CHEBI:16304"/>
        <dbReference type="ChEBI" id="CHEBI:18036"/>
        <dbReference type="ChEBI" id="CHEBI:18408"/>
        <dbReference type="ChEBI" id="CHEBI:30616"/>
        <dbReference type="ChEBI" id="CHEBI:57692"/>
        <dbReference type="ChEBI" id="CHEBI:58307"/>
        <dbReference type="EC" id="2.5.1.17"/>
    </reaction>
</comment>
<evidence type="ECO:0000256" key="2">
    <source>
        <dbReference type="ARBA" id="ARBA00022741"/>
    </source>
</evidence>
<evidence type="ECO:0000259" key="5">
    <source>
        <dbReference type="Pfam" id="PF01923"/>
    </source>
</evidence>
<protein>
    <recommendedName>
        <fullName evidence="4">Corrinoid adenosyltransferase</fullName>
        <ecNumber evidence="4">2.5.1.17</ecNumber>
    </recommendedName>
    <alternativeName>
        <fullName evidence="4">Cob(II)alamin adenosyltransferase</fullName>
    </alternativeName>
    <alternativeName>
        <fullName evidence="4">Cob(II)yrinic acid a,c-diamide adenosyltransferase</fullName>
    </alternativeName>
    <alternativeName>
        <fullName evidence="4">Cobinamide/cobalamin adenosyltransferase</fullName>
    </alternativeName>
</protein>
<dbReference type="Gene3D" id="1.20.1200.10">
    <property type="entry name" value="Cobalamin adenosyltransferase-like"/>
    <property type="match status" value="1"/>
</dbReference>
<dbReference type="SUPFAM" id="SSF89028">
    <property type="entry name" value="Cobalamin adenosyltransferase-like"/>
    <property type="match status" value="1"/>
</dbReference>
<accession>A0A1F7X5Y3</accession>
<name>A0A1F7X5Y3_9BACT</name>
<evidence type="ECO:0000256" key="3">
    <source>
        <dbReference type="ARBA" id="ARBA00022840"/>
    </source>
</evidence>
<dbReference type="GO" id="GO:0005524">
    <property type="term" value="F:ATP binding"/>
    <property type="evidence" value="ECO:0007669"/>
    <property type="project" value="UniProtKB-UniRule"/>
</dbReference>
<dbReference type="EMBL" id="MGFR01000001">
    <property type="protein sequence ID" value="OGM10109.1"/>
    <property type="molecule type" value="Genomic_DNA"/>
</dbReference>
<sequence length="173" mass="19214">MAVYTKKGDKGETSLFRGTRVDKSSLRIRAIGAIDEANSYLGIILAEDSGLQELKEVQRNLFTVGSILAGAPLRFAKSKTKKIERAIDKIEGALPVLKNFILPGGSGVGARLFFARTLVRRAERALVRLNAITPLKPELLVYINRLSDYLFMLGRQVNHRDGMTEEAWRGRGK</sequence>
<dbReference type="InterPro" id="IPR036451">
    <property type="entry name" value="CblAdoTrfase-like_sf"/>
</dbReference>
<dbReference type="InterPro" id="IPR016030">
    <property type="entry name" value="CblAdoTrfase-like"/>
</dbReference>
<dbReference type="UniPathway" id="UPA00148">
    <property type="reaction ID" value="UER00233"/>
</dbReference>
<dbReference type="PANTHER" id="PTHR12213:SF0">
    <property type="entry name" value="CORRINOID ADENOSYLTRANSFERASE MMAB"/>
    <property type="match status" value="1"/>
</dbReference>
<dbReference type="GO" id="GO:0009236">
    <property type="term" value="P:cobalamin biosynthetic process"/>
    <property type="evidence" value="ECO:0007669"/>
    <property type="project" value="UniProtKB-UniRule"/>
</dbReference>
<dbReference type="GO" id="GO:0008817">
    <property type="term" value="F:corrinoid adenosyltransferase activity"/>
    <property type="evidence" value="ECO:0007669"/>
    <property type="project" value="UniProtKB-UniRule"/>
</dbReference>
<evidence type="ECO:0000256" key="1">
    <source>
        <dbReference type="ARBA" id="ARBA00022679"/>
    </source>
</evidence>
<dbReference type="AlphaFoldDB" id="A0A1F7X5Y3"/>
<dbReference type="STRING" id="1802479.A2Y68_01545"/>
<proteinExistence type="inferred from homology"/>
<evidence type="ECO:0000313" key="6">
    <source>
        <dbReference type="EMBL" id="OGM10109.1"/>
    </source>
</evidence>
<keyword evidence="2 4" id="KW-0547">Nucleotide-binding</keyword>
<keyword evidence="1 4" id="KW-0808">Transferase</keyword>
<dbReference type="InterPro" id="IPR029499">
    <property type="entry name" value="PduO-typ"/>
</dbReference>
<comment type="similarity">
    <text evidence="4">Belongs to the Cob(I)alamin adenosyltransferase family.</text>
</comment>
<comment type="catalytic activity">
    <reaction evidence="4">
        <text>2 cob(II)yrinate a,c diamide + reduced [electron-transfer flavoprotein] + 2 ATP = 2 adenosylcob(III)yrinate a,c-diamide + 2 triphosphate + oxidized [electron-transfer flavoprotein] + 3 H(+)</text>
        <dbReference type="Rhea" id="RHEA:11528"/>
        <dbReference type="Rhea" id="RHEA-COMP:10685"/>
        <dbReference type="Rhea" id="RHEA-COMP:10686"/>
        <dbReference type="ChEBI" id="CHEBI:15378"/>
        <dbReference type="ChEBI" id="CHEBI:18036"/>
        <dbReference type="ChEBI" id="CHEBI:30616"/>
        <dbReference type="ChEBI" id="CHEBI:57692"/>
        <dbReference type="ChEBI" id="CHEBI:58307"/>
        <dbReference type="ChEBI" id="CHEBI:58503"/>
        <dbReference type="ChEBI" id="CHEBI:58537"/>
        <dbReference type="EC" id="2.5.1.17"/>
    </reaction>
</comment>
<dbReference type="EC" id="2.5.1.17" evidence="4"/>
<reference evidence="6 7" key="1">
    <citation type="journal article" date="2016" name="Nat. Commun.">
        <title>Thousands of microbial genomes shed light on interconnected biogeochemical processes in an aquifer system.</title>
        <authorList>
            <person name="Anantharaman K."/>
            <person name="Brown C.T."/>
            <person name="Hug L.A."/>
            <person name="Sharon I."/>
            <person name="Castelle C.J."/>
            <person name="Probst A.J."/>
            <person name="Thomas B.C."/>
            <person name="Singh A."/>
            <person name="Wilkins M.J."/>
            <person name="Karaoz U."/>
            <person name="Brodie E.L."/>
            <person name="Williams K.H."/>
            <person name="Hubbard S.S."/>
            <person name="Banfield J.F."/>
        </authorList>
    </citation>
    <scope>NUCLEOTIDE SEQUENCE [LARGE SCALE GENOMIC DNA]</scope>
</reference>
<keyword evidence="4" id="KW-0169">Cobalamin biosynthesis</keyword>
<dbReference type="Pfam" id="PF01923">
    <property type="entry name" value="Cob_adeno_trans"/>
    <property type="match status" value="1"/>
</dbReference>
<dbReference type="NCBIfam" id="TIGR00636">
    <property type="entry name" value="PduO_Nterm"/>
    <property type="match status" value="1"/>
</dbReference>
<organism evidence="6 7">
    <name type="scientific">Candidatus Woesebacteria bacterium RBG_13_46_13</name>
    <dbReference type="NCBI Taxonomy" id="1802479"/>
    <lineage>
        <taxon>Bacteria</taxon>
        <taxon>Candidatus Woeseibacteriota</taxon>
    </lineage>
</organism>
<dbReference type="PANTHER" id="PTHR12213">
    <property type="entry name" value="CORRINOID ADENOSYLTRANSFERASE"/>
    <property type="match status" value="1"/>
</dbReference>
<gene>
    <name evidence="6" type="ORF">A2Y68_01545</name>
</gene>
<keyword evidence="3 4" id="KW-0067">ATP-binding</keyword>
<evidence type="ECO:0000256" key="4">
    <source>
        <dbReference type="RuleBase" id="RU366026"/>
    </source>
</evidence>
<dbReference type="Proteomes" id="UP000176778">
    <property type="component" value="Unassembled WGS sequence"/>
</dbReference>
<comment type="caution">
    <text evidence="6">The sequence shown here is derived from an EMBL/GenBank/DDBJ whole genome shotgun (WGS) entry which is preliminary data.</text>
</comment>
<evidence type="ECO:0000313" key="7">
    <source>
        <dbReference type="Proteomes" id="UP000176778"/>
    </source>
</evidence>
<feature type="domain" description="Cobalamin adenosyltransferase-like" evidence="5">
    <location>
        <begin position="3"/>
        <end position="156"/>
    </location>
</feature>